<evidence type="ECO:0000313" key="5">
    <source>
        <dbReference type="Proteomes" id="UP000591929"/>
    </source>
</evidence>
<dbReference type="Pfam" id="PF11611">
    <property type="entry name" value="DUF4352"/>
    <property type="match status" value="1"/>
</dbReference>
<evidence type="ECO:0000313" key="4">
    <source>
        <dbReference type="EMBL" id="MBC1373413.1"/>
    </source>
</evidence>
<evidence type="ECO:0000259" key="3">
    <source>
        <dbReference type="Pfam" id="PF11611"/>
    </source>
</evidence>
<dbReference type="Gene3D" id="2.60.40.1240">
    <property type="match status" value="1"/>
</dbReference>
<protein>
    <submittedName>
        <fullName evidence="4">DUF4352 domain-containing protein</fullName>
    </submittedName>
</protein>
<dbReference type="AlphaFoldDB" id="A0A841Y931"/>
<reference evidence="4 5" key="1">
    <citation type="submission" date="2020-03" db="EMBL/GenBank/DDBJ databases">
        <title>Soil Listeria distribution.</title>
        <authorList>
            <person name="Liao J."/>
            <person name="Wiedmann M."/>
        </authorList>
    </citation>
    <scope>NUCLEOTIDE SEQUENCE [LARGE SCALE GENOMIC DNA]</scope>
    <source>
        <strain evidence="4 5">FSL L7-1681</strain>
    </source>
</reference>
<dbReference type="InterPro" id="IPR029050">
    <property type="entry name" value="Immunoprotect_excell_Ig-like"/>
</dbReference>
<keyword evidence="1 2" id="KW-0732">Signal</keyword>
<gene>
    <name evidence="4" type="ORF">HB847_13620</name>
</gene>
<dbReference type="EMBL" id="JAARPL010000010">
    <property type="protein sequence ID" value="MBC1373413.1"/>
    <property type="molecule type" value="Genomic_DNA"/>
</dbReference>
<evidence type="ECO:0000256" key="1">
    <source>
        <dbReference type="ARBA" id="ARBA00022729"/>
    </source>
</evidence>
<dbReference type="Proteomes" id="UP000591929">
    <property type="component" value="Unassembled WGS sequence"/>
</dbReference>
<dbReference type="RefSeq" id="WP_185377707.1">
    <property type="nucleotide sequence ID" value="NZ_JAARPL010000010.1"/>
</dbReference>
<name>A0A841Y931_9LIST</name>
<feature type="domain" description="DUF4352" evidence="3">
    <location>
        <begin position="48"/>
        <end position="138"/>
    </location>
</feature>
<proteinExistence type="predicted"/>
<organism evidence="4 5">
    <name type="scientific">Listeria booriae</name>
    <dbReference type="NCBI Taxonomy" id="1552123"/>
    <lineage>
        <taxon>Bacteria</taxon>
        <taxon>Bacillati</taxon>
        <taxon>Bacillota</taxon>
        <taxon>Bacilli</taxon>
        <taxon>Bacillales</taxon>
        <taxon>Listeriaceae</taxon>
        <taxon>Listeria</taxon>
    </lineage>
</organism>
<evidence type="ECO:0000256" key="2">
    <source>
        <dbReference type="SAM" id="SignalP"/>
    </source>
</evidence>
<feature type="signal peptide" evidence="2">
    <location>
        <begin position="1"/>
        <end position="22"/>
    </location>
</feature>
<sequence>MKKVFISISCVMFLLIPLGCSQQTDKKVASTKTEQTTITKTKAQTIHGMSMKMTDFTPIASGTKEDQKILKVSVRLKNETATPLNYDSLGLEIYNKKGEKLTWYPSTNFGGVLAPQQEITGDSFYEAKGEGPYTIKYRDLDKPKDSIEWKNISLK</sequence>
<comment type="caution">
    <text evidence="4">The sequence shown here is derived from an EMBL/GenBank/DDBJ whole genome shotgun (WGS) entry which is preliminary data.</text>
</comment>
<accession>A0A841Y931</accession>
<dbReference type="InterPro" id="IPR029051">
    <property type="entry name" value="DUF4352"/>
</dbReference>
<feature type="chain" id="PRO_5038754121" evidence="2">
    <location>
        <begin position="23"/>
        <end position="155"/>
    </location>
</feature>